<proteinExistence type="predicted"/>
<keyword evidence="8" id="KW-1185">Reference proteome</keyword>
<accession>A0AAW2ZM23</accession>
<dbReference type="PROSITE" id="PS00678">
    <property type="entry name" value="WD_REPEATS_1"/>
    <property type="match status" value="2"/>
</dbReference>
<comment type="caution">
    <text evidence="7">The sequence shown here is derived from an EMBL/GenBank/DDBJ whole genome shotgun (WGS) entry which is preliminary data.</text>
</comment>
<dbReference type="Pfam" id="PF13923">
    <property type="entry name" value="zf-C3HC4_2"/>
    <property type="match status" value="1"/>
</dbReference>
<keyword evidence="5" id="KW-0175">Coiled coil</keyword>
<feature type="domain" description="RING-type" evidence="6">
    <location>
        <begin position="32"/>
        <end position="78"/>
    </location>
</feature>
<dbReference type="GO" id="GO:0008270">
    <property type="term" value="F:zinc ion binding"/>
    <property type="evidence" value="ECO:0007669"/>
    <property type="project" value="UniProtKB-KW"/>
</dbReference>
<feature type="repeat" description="WD" evidence="4">
    <location>
        <begin position="270"/>
        <end position="304"/>
    </location>
</feature>
<evidence type="ECO:0000313" key="8">
    <source>
        <dbReference type="Proteomes" id="UP001431209"/>
    </source>
</evidence>
<dbReference type="InterPro" id="IPR013083">
    <property type="entry name" value="Znf_RING/FYVE/PHD"/>
</dbReference>
<feature type="repeat" description="WD" evidence="4">
    <location>
        <begin position="229"/>
        <end position="269"/>
    </location>
</feature>
<dbReference type="Pfam" id="PF00400">
    <property type="entry name" value="WD40"/>
    <property type="match status" value="2"/>
</dbReference>
<dbReference type="Proteomes" id="UP001431209">
    <property type="component" value="Unassembled WGS sequence"/>
</dbReference>
<protein>
    <recommendedName>
        <fullName evidence="6">RING-type domain-containing protein</fullName>
    </recommendedName>
</protein>
<dbReference type="SUPFAM" id="SSF57850">
    <property type="entry name" value="RING/U-box"/>
    <property type="match status" value="1"/>
</dbReference>
<dbReference type="PROSITE" id="PS50089">
    <property type="entry name" value="ZF_RING_2"/>
    <property type="match status" value="1"/>
</dbReference>
<reference evidence="7 8" key="1">
    <citation type="submission" date="2024-03" db="EMBL/GenBank/DDBJ databases">
        <title>The Acrasis kona genome and developmental transcriptomes reveal deep origins of eukaryotic multicellular pathways.</title>
        <authorList>
            <person name="Sheikh S."/>
            <person name="Fu C.-J."/>
            <person name="Brown M.W."/>
            <person name="Baldauf S.L."/>
        </authorList>
    </citation>
    <scope>NUCLEOTIDE SEQUENCE [LARGE SCALE GENOMIC DNA]</scope>
    <source>
        <strain evidence="7 8">ATCC MYA-3509</strain>
    </source>
</reference>
<dbReference type="InterPro" id="IPR019775">
    <property type="entry name" value="WD40_repeat_CS"/>
</dbReference>
<keyword evidence="3" id="KW-0863">Zinc-finger</keyword>
<dbReference type="PANTHER" id="PTHR19848">
    <property type="entry name" value="WD40 REPEAT PROTEIN"/>
    <property type="match status" value="1"/>
</dbReference>
<evidence type="ECO:0000256" key="3">
    <source>
        <dbReference type="PROSITE-ProRule" id="PRU00175"/>
    </source>
</evidence>
<name>A0AAW2ZM23_9EUKA</name>
<dbReference type="AlphaFoldDB" id="A0AAW2ZM23"/>
<feature type="coiled-coil region" evidence="5">
    <location>
        <begin position="189"/>
        <end position="216"/>
    </location>
</feature>
<dbReference type="SUPFAM" id="SSF50978">
    <property type="entry name" value="WD40 repeat-like"/>
    <property type="match status" value="1"/>
</dbReference>
<evidence type="ECO:0000256" key="4">
    <source>
        <dbReference type="PROSITE-ProRule" id="PRU00221"/>
    </source>
</evidence>
<dbReference type="InterPro" id="IPR015943">
    <property type="entry name" value="WD40/YVTN_repeat-like_dom_sf"/>
</dbReference>
<dbReference type="InterPro" id="IPR001841">
    <property type="entry name" value="Znf_RING"/>
</dbReference>
<evidence type="ECO:0000259" key="6">
    <source>
        <dbReference type="PROSITE" id="PS50089"/>
    </source>
</evidence>
<organism evidence="7 8">
    <name type="scientific">Acrasis kona</name>
    <dbReference type="NCBI Taxonomy" id="1008807"/>
    <lineage>
        <taxon>Eukaryota</taxon>
        <taxon>Discoba</taxon>
        <taxon>Heterolobosea</taxon>
        <taxon>Tetramitia</taxon>
        <taxon>Eutetramitia</taxon>
        <taxon>Acrasidae</taxon>
        <taxon>Acrasis</taxon>
    </lineage>
</organism>
<keyword evidence="1 4" id="KW-0853">WD repeat</keyword>
<evidence type="ECO:0000256" key="2">
    <source>
        <dbReference type="ARBA" id="ARBA00022737"/>
    </source>
</evidence>
<evidence type="ECO:0000256" key="1">
    <source>
        <dbReference type="ARBA" id="ARBA00022574"/>
    </source>
</evidence>
<dbReference type="EMBL" id="JAOPGA020001648">
    <property type="protein sequence ID" value="KAL0490171.1"/>
    <property type="molecule type" value="Genomic_DNA"/>
</dbReference>
<keyword evidence="3" id="KW-0862">Zinc</keyword>
<dbReference type="Gene3D" id="2.130.10.10">
    <property type="entry name" value="YVTN repeat-like/Quinoprotein amine dehydrogenase"/>
    <property type="match status" value="1"/>
</dbReference>
<evidence type="ECO:0000256" key="5">
    <source>
        <dbReference type="SAM" id="Coils"/>
    </source>
</evidence>
<keyword evidence="2" id="KW-0677">Repeat</keyword>
<dbReference type="InterPro" id="IPR001680">
    <property type="entry name" value="WD40_rpt"/>
</dbReference>
<dbReference type="PANTHER" id="PTHR19848:SF8">
    <property type="entry name" value="F-BOX AND WD REPEAT DOMAIN CONTAINING 7"/>
    <property type="match status" value="1"/>
</dbReference>
<evidence type="ECO:0000313" key="7">
    <source>
        <dbReference type="EMBL" id="KAL0490171.1"/>
    </source>
</evidence>
<dbReference type="PROSITE" id="PS50294">
    <property type="entry name" value="WD_REPEATS_REGION"/>
    <property type="match status" value="2"/>
</dbReference>
<gene>
    <name evidence="7" type="ORF">AKO1_006647</name>
</gene>
<dbReference type="SMART" id="SM00320">
    <property type="entry name" value="WD40"/>
    <property type="match status" value="2"/>
</dbReference>
<sequence>MQRNILTNYPVVQEATDIEWVNGEQIIDDLLCGICFDVLDDPQSTLCDQHQPDTGNHTFCRSCLEKHLQTRTKCPICNMNVVSYRASDAIIRRMINALPKRCGDCNATGNRQEMNAHLRSCAAETLGCTVKLCPTRIVQHQNNCLFFNQREVLVGIHDYINQATATVQIEFNRQIHQHYETILQQTTTINQQQVSLDQLRVQLTEAVAELNQLKSFKQDQASQNDVRTLCGHTNGVSSITQLADGRIASASHDNSIKIWDISSGQCVKTLCGHTIGVTSIIELAGDRIASASHDKSIKIWDISS</sequence>
<keyword evidence="3" id="KW-0479">Metal-binding</keyword>
<dbReference type="InterPro" id="IPR036322">
    <property type="entry name" value="WD40_repeat_dom_sf"/>
</dbReference>
<feature type="non-terminal residue" evidence="7">
    <location>
        <position position="304"/>
    </location>
</feature>
<dbReference type="PROSITE" id="PS50082">
    <property type="entry name" value="WD_REPEATS_2"/>
    <property type="match status" value="2"/>
</dbReference>
<dbReference type="Gene3D" id="3.30.40.10">
    <property type="entry name" value="Zinc/RING finger domain, C3HC4 (zinc finger)"/>
    <property type="match status" value="1"/>
</dbReference>